<dbReference type="EMBL" id="JBICBT010000593">
    <property type="protein sequence ID" value="KAL3108223.1"/>
    <property type="molecule type" value="Genomic_DNA"/>
</dbReference>
<organism evidence="1 2">
    <name type="scientific">Heterodera trifolii</name>
    <dbReference type="NCBI Taxonomy" id="157864"/>
    <lineage>
        <taxon>Eukaryota</taxon>
        <taxon>Metazoa</taxon>
        <taxon>Ecdysozoa</taxon>
        <taxon>Nematoda</taxon>
        <taxon>Chromadorea</taxon>
        <taxon>Rhabditida</taxon>
        <taxon>Tylenchina</taxon>
        <taxon>Tylenchomorpha</taxon>
        <taxon>Tylenchoidea</taxon>
        <taxon>Heteroderidae</taxon>
        <taxon>Heteroderinae</taxon>
        <taxon>Heterodera</taxon>
    </lineage>
</organism>
<protein>
    <recommendedName>
        <fullName evidence="3">Transposase</fullName>
    </recommendedName>
</protein>
<gene>
    <name evidence="1" type="ORF">niasHT_018631</name>
</gene>
<sequence>MSVRKCPSANVRPQMSVRKCPSASVRPQMSHCGWTKNENHSHNEILDKNEARNAAERLRQLAREAHPLQTRDAIDEARAVLSAKARVIAPSSAMGKIFRRAKRKAAELQGDQGLDSNIEFAGQQRKIIAFATQASLRMLGTYRSEISIDGTFKTAPKGFGQLFTVHTVIDSCAIPCVFACLPTKHMQGYVRVF</sequence>
<proteinExistence type="predicted"/>
<keyword evidence="2" id="KW-1185">Reference proteome</keyword>
<accession>A0ABD2KZ97</accession>
<name>A0ABD2KZ97_9BILA</name>
<reference evidence="1 2" key="1">
    <citation type="submission" date="2024-10" db="EMBL/GenBank/DDBJ databases">
        <authorList>
            <person name="Kim D."/>
        </authorList>
    </citation>
    <scope>NUCLEOTIDE SEQUENCE [LARGE SCALE GENOMIC DNA]</scope>
    <source>
        <strain evidence="1">BH-2024</strain>
    </source>
</reference>
<dbReference type="Proteomes" id="UP001620626">
    <property type="component" value="Unassembled WGS sequence"/>
</dbReference>
<dbReference type="AlphaFoldDB" id="A0ABD2KZ97"/>
<evidence type="ECO:0008006" key="3">
    <source>
        <dbReference type="Google" id="ProtNLM"/>
    </source>
</evidence>
<comment type="caution">
    <text evidence="1">The sequence shown here is derived from an EMBL/GenBank/DDBJ whole genome shotgun (WGS) entry which is preliminary data.</text>
</comment>
<evidence type="ECO:0000313" key="1">
    <source>
        <dbReference type="EMBL" id="KAL3108223.1"/>
    </source>
</evidence>
<evidence type="ECO:0000313" key="2">
    <source>
        <dbReference type="Proteomes" id="UP001620626"/>
    </source>
</evidence>